<dbReference type="PANTHER" id="PTHR47069">
    <property type="match status" value="1"/>
</dbReference>
<keyword evidence="3" id="KW-1185">Reference proteome</keyword>
<dbReference type="Proteomes" id="UP000015106">
    <property type="component" value="Chromosome 4"/>
</dbReference>
<gene>
    <name evidence="2" type="primary">LOC125550600</name>
</gene>
<dbReference type="PANTHER" id="PTHR47069:SF13">
    <property type="entry name" value="MYB_SANT-LIKE DOMAIN-CONTAINING PROTEIN"/>
    <property type="match status" value="1"/>
</dbReference>
<dbReference type="KEGG" id="tua:125550600"/>
<dbReference type="OrthoDB" id="662172at2759"/>
<feature type="region of interest" description="Disordered" evidence="1">
    <location>
        <begin position="89"/>
        <end position="108"/>
    </location>
</feature>
<evidence type="ECO:0000313" key="2">
    <source>
        <dbReference type="EnsemblPlants" id="TuG1812G0400000674.01.T01"/>
    </source>
</evidence>
<dbReference type="GeneID" id="125550600"/>
<dbReference type="RefSeq" id="XP_048569579.1">
    <property type="nucleotide sequence ID" value="XM_048713622.1"/>
</dbReference>
<dbReference type="EnsemblPlants" id="TuG1812G0400000674.01.T01">
    <property type="protein sequence ID" value="TuG1812G0400000674.01.T01"/>
    <property type="gene ID" value="TuG1812G0400000674.01"/>
</dbReference>
<evidence type="ECO:0000313" key="3">
    <source>
        <dbReference type="Proteomes" id="UP000015106"/>
    </source>
</evidence>
<reference evidence="2" key="2">
    <citation type="submission" date="2018-03" db="EMBL/GenBank/DDBJ databases">
        <title>The Triticum urartu genome reveals the dynamic nature of wheat genome evolution.</title>
        <authorList>
            <person name="Ling H."/>
            <person name="Ma B."/>
            <person name="Shi X."/>
            <person name="Liu H."/>
            <person name="Dong L."/>
            <person name="Sun H."/>
            <person name="Cao Y."/>
            <person name="Gao Q."/>
            <person name="Zheng S."/>
            <person name="Li Y."/>
            <person name="Yu Y."/>
            <person name="Du H."/>
            <person name="Qi M."/>
            <person name="Li Y."/>
            <person name="Yu H."/>
            <person name="Cui Y."/>
            <person name="Wang N."/>
            <person name="Chen C."/>
            <person name="Wu H."/>
            <person name="Zhao Y."/>
            <person name="Zhang J."/>
            <person name="Li Y."/>
            <person name="Zhou W."/>
            <person name="Zhang B."/>
            <person name="Hu W."/>
            <person name="Eijk M."/>
            <person name="Tang J."/>
            <person name="Witsenboer H."/>
            <person name="Zhao S."/>
            <person name="Li Z."/>
            <person name="Zhang A."/>
            <person name="Wang D."/>
            <person name="Liang C."/>
        </authorList>
    </citation>
    <scope>NUCLEOTIDE SEQUENCE [LARGE SCALE GENOMIC DNA]</scope>
    <source>
        <strain evidence="2">cv. G1812</strain>
    </source>
</reference>
<sequence length="193" mass="21846">MVSEAHRGPPRIFKVSEHQKNLAELTTMFDKTHVTIATSAILGEHIEDPTALFEVEDDNNYLELEDNNDLESNKAPGQKTKEVEKQRAAAIAASPKKKRKQQKNPKVQESRHLANIMAGSTSVTYSTDVPRGHGIKDVIKLAVQSGAKECSDLFFMATKLFMNVDYREMFSALETNEGRLDWLNRMHEEMKKN</sequence>
<dbReference type="AlphaFoldDB" id="A0A8R7U3Q2"/>
<protein>
    <submittedName>
        <fullName evidence="2">Uncharacterized protein</fullName>
    </submittedName>
</protein>
<dbReference type="Gramene" id="TuG1812G0400000674.01.T01">
    <property type="protein sequence ID" value="TuG1812G0400000674.01.T01"/>
    <property type="gene ID" value="TuG1812G0400000674.01"/>
</dbReference>
<proteinExistence type="predicted"/>
<reference evidence="2" key="3">
    <citation type="submission" date="2022-06" db="UniProtKB">
        <authorList>
            <consortium name="EnsemblPlants"/>
        </authorList>
    </citation>
    <scope>IDENTIFICATION</scope>
</reference>
<reference evidence="3" key="1">
    <citation type="journal article" date="2013" name="Nature">
        <title>Draft genome of the wheat A-genome progenitor Triticum urartu.</title>
        <authorList>
            <person name="Ling H.Q."/>
            <person name="Zhao S."/>
            <person name="Liu D."/>
            <person name="Wang J."/>
            <person name="Sun H."/>
            <person name="Zhang C."/>
            <person name="Fan H."/>
            <person name="Li D."/>
            <person name="Dong L."/>
            <person name="Tao Y."/>
            <person name="Gao C."/>
            <person name="Wu H."/>
            <person name="Li Y."/>
            <person name="Cui Y."/>
            <person name="Guo X."/>
            <person name="Zheng S."/>
            <person name="Wang B."/>
            <person name="Yu K."/>
            <person name="Liang Q."/>
            <person name="Yang W."/>
            <person name="Lou X."/>
            <person name="Chen J."/>
            <person name="Feng M."/>
            <person name="Jian J."/>
            <person name="Zhang X."/>
            <person name="Luo G."/>
            <person name="Jiang Y."/>
            <person name="Liu J."/>
            <person name="Wang Z."/>
            <person name="Sha Y."/>
            <person name="Zhang B."/>
            <person name="Wu H."/>
            <person name="Tang D."/>
            <person name="Shen Q."/>
            <person name="Xue P."/>
            <person name="Zou S."/>
            <person name="Wang X."/>
            <person name="Liu X."/>
            <person name="Wang F."/>
            <person name="Yang Y."/>
            <person name="An X."/>
            <person name="Dong Z."/>
            <person name="Zhang K."/>
            <person name="Zhang X."/>
            <person name="Luo M.C."/>
            <person name="Dvorak J."/>
            <person name="Tong Y."/>
            <person name="Wang J."/>
            <person name="Yang H."/>
            <person name="Li Z."/>
            <person name="Wang D."/>
            <person name="Zhang A."/>
            <person name="Wang J."/>
        </authorList>
    </citation>
    <scope>NUCLEOTIDE SEQUENCE</scope>
    <source>
        <strain evidence="3">cv. G1812</strain>
    </source>
</reference>
<name>A0A8R7U3Q2_TRIUA</name>
<organism evidence="2 3">
    <name type="scientific">Triticum urartu</name>
    <name type="common">Red wild einkorn</name>
    <name type="synonym">Crithodium urartu</name>
    <dbReference type="NCBI Taxonomy" id="4572"/>
    <lineage>
        <taxon>Eukaryota</taxon>
        <taxon>Viridiplantae</taxon>
        <taxon>Streptophyta</taxon>
        <taxon>Embryophyta</taxon>
        <taxon>Tracheophyta</taxon>
        <taxon>Spermatophyta</taxon>
        <taxon>Magnoliopsida</taxon>
        <taxon>Liliopsida</taxon>
        <taxon>Poales</taxon>
        <taxon>Poaceae</taxon>
        <taxon>BOP clade</taxon>
        <taxon>Pooideae</taxon>
        <taxon>Triticodae</taxon>
        <taxon>Triticeae</taxon>
        <taxon>Triticinae</taxon>
        <taxon>Triticum</taxon>
    </lineage>
</organism>
<accession>A0A8R7U3Q2</accession>
<evidence type="ECO:0000256" key="1">
    <source>
        <dbReference type="SAM" id="MobiDB-lite"/>
    </source>
</evidence>